<dbReference type="AlphaFoldDB" id="A0A090LSC9"/>
<organism evidence="2">
    <name type="scientific">Strongyloides ratti</name>
    <name type="common">Parasitic roundworm</name>
    <dbReference type="NCBI Taxonomy" id="34506"/>
    <lineage>
        <taxon>Eukaryota</taxon>
        <taxon>Metazoa</taxon>
        <taxon>Ecdysozoa</taxon>
        <taxon>Nematoda</taxon>
        <taxon>Chromadorea</taxon>
        <taxon>Rhabditida</taxon>
        <taxon>Tylenchina</taxon>
        <taxon>Panagrolaimomorpha</taxon>
        <taxon>Strongyloidoidea</taxon>
        <taxon>Strongyloididae</taxon>
        <taxon>Strongyloides</taxon>
    </lineage>
</organism>
<feature type="transmembrane region" description="Helical" evidence="1">
    <location>
        <begin position="102"/>
        <end position="120"/>
    </location>
</feature>
<feature type="transmembrane region" description="Helical" evidence="1">
    <location>
        <begin position="156"/>
        <end position="177"/>
    </location>
</feature>
<keyword evidence="1" id="KW-0472">Membrane</keyword>
<dbReference type="CTD" id="36382891"/>
<sequence>MIITGLIIFVLLRNKKLLKQNYAYLLIALIAIANFLQLISHFISGFYIVFFYTPVLHFDMFQGSLLNFGYDITCVLNLTLSFNRLFLFFNFKKIWYSIFKKLSIFIVVTLFLASFFYLVISNFEFFKITFNVSTGVWDYYTASENFYRFNGLESKLMVFTNVFSVINLMLIAIKIIIQKLSVAKNTKAGKIKFYDISLFLQAIVNFVCIAFVQIFWQYGAIWFPNSRYLYTYLNYLWLNVGGKDSITNIVLLSEIRVPVLILIGYLKNNTKVVPVPTLSKVERNNKNT</sequence>
<reference evidence="3" key="1">
    <citation type="submission" date="2014-09" db="EMBL/GenBank/DDBJ databases">
        <authorList>
            <person name="Martin A.A."/>
        </authorList>
    </citation>
    <scope>NUCLEOTIDE SEQUENCE</scope>
    <source>
        <strain evidence="3">ED321</strain>
    </source>
</reference>
<feature type="transmembrane region" description="Helical" evidence="1">
    <location>
        <begin position="21"/>
        <end position="48"/>
    </location>
</feature>
<dbReference type="Proteomes" id="UP000035682">
    <property type="component" value="Unplaced"/>
</dbReference>
<feature type="transmembrane region" description="Helical" evidence="1">
    <location>
        <begin position="68"/>
        <end position="90"/>
    </location>
</feature>
<dbReference type="WormBase" id="SRAE_2000514400">
    <property type="protein sequence ID" value="SRP10158"/>
    <property type="gene ID" value="WBGene00265398"/>
</dbReference>
<evidence type="ECO:0000313" key="4">
    <source>
        <dbReference type="WBParaSite" id="SRAE_2000514400.1"/>
    </source>
</evidence>
<keyword evidence="3" id="KW-1185">Reference proteome</keyword>
<keyword evidence="1" id="KW-1133">Transmembrane helix</keyword>
<evidence type="ECO:0000313" key="3">
    <source>
        <dbReference type="Proteomes" id="UP000035682"/>
    </source>
</evidence>
<protein>
    <submittedName>
        <fullName evidence="2 4">7TM GPCR, serpentine receptor class x (Srx) family-containing protein</fullName>
    </submittedName>
</protein>
<feature type="transmembrane region" description="Helical" evidence="1">
    <location>
        <begin position="198"/>
        <end position="225"/>
    </location>
</feature>
<dbReference type="WBParaSite" id="SRAE_2000514400.1">
    <property type="protein sequence ID" value="SRAE_2000514400.1"/>
    <property type="gene ID" value="WBGene00265398"/>
</dbReference>
<proteinExistence type="predicted"/>
<evidence type="ECO:0000313" key="2">
    <source>
        <dbReference type="EMBL" id="CEF70513.1"/>
    </source>
</evidence>
<dbReference type="EMBL" id="LN609529">
    <property type="protein sequence ID" value="CEF70513.1"/>
    <property type="molecule type" value="Genomic_DNA"/>
</dbReference>
<accession>A0A090LSC9</accession>
<dbReference type="RefSeq" id="XP_024509710.1">
    <property type="nucleotide sequence ID" value="XM_024644117.1"/>
</dbReference>
<reference evidence="4" key="3">
    <citation type="submission" date="2020-12" db="UniProtKB">
        <authorList>
            <consortium name="WormBaseParasite"/>
        </authorList>
    </citation>
    <scope>IDENTIFICATION</scope>
</reference>
<gene>
    <name evidence="2 4 5" type="ORF">SRAE_2000514400</name>
</gene>
<keyword evidence="1" id="KW-0812">Transmembrane</keyword>
<evidence type="ECO:0000313" key="5">
    <source>
        <dbReference type="WormBase" id="SRAE_2000514400"/>
    </source>
</evidence>
<name>A0A090LSC9_STRRB</name>
<dbReference type="GeneID" id="36382891"/>
<reference evidence="2" key="2">
    <citation type="submission" date="2014-09" db="EMBL/GenBank/DDBJ databases">
        <authorList>
            <person name="Aslett A.Martin."/>
        </authorList>
    </citation>
    <scope>NUCLEOTIDE SEQUENCE</scope>
    <source>
        <strain evidence="2">ED321 Heterogonic</strain>
    </source>
</reference>
<keyword evidence="2" id="KW-0675">Receptor</keyword>
<evidence type="ECO:0000256" key="1">
    <source>
        <dbReference type="SAM" id="Phobius"/>
    </source>
</evidence>